<evidence type="ECO:0000313" key="2">
    <source>
        <dbReference type="EMBL" id="CAF1476491.1"/>
    </source>
</evidence>
<proteinExistence type="predicted"/>
<dbReference type="EMBL" id="CAJNOV010012136">
    <property type="protein sequence ID" value="CAF1476491.1"/>
    <property type="molecule type" value="Genomic_DNA"/>
</dbReference>
<dbReference type="Proteomes" id="UP000663855">
    <property type="component" value="Unassembled WGS sequence"/>
</dbReference>
<organism evidence="2 4">
    <name type="scientific">Rotaria magnacalcarata</name>
    <dbReference type="NCBI Taxonomy" id="392030"/>
    <lineage>
        <taxon>Eukaryota</taxon>
        <taxon>Metazoa</taxon>
        <taxon>Spiralia</taxon>
        <taxon>Gnathifera</taxon>
        <taxon>Rotifera</taxon>
        <taxon>Eurotatoria</taxon>
        <taxon>Bdelloidea</taxon>
        <taxon>Philodinida</taxon>
        <taxon>Philodinidae</taxon>
        <taxon>Rotaria</taxon>
    </lineage>
</organism>
<dbReference type="AlphaFoldDB" id="A0A815RFD8"/>
<feature type="region of interest" description="Disordered" evidence="1">
    <location>
        <begin position="100"/>
        <end position="120"/>
    </location>
</feature>
<name>A0A815RFD8_9BILA</name>
<comment type="caution">
    <text evidence="2">The sequence shown here is derived from an EMBL/GenBank/DDBJ whole genome shotgun (WGS) entry which is preliminary data.</text>
</comment>
<sequence>MVRVLSNASVHLDVPLNLYLRRHDLWTGDITFADIQSITVSDDILLKHTFVILKGLEMRQDYLRTRTTQTEMDRQKTGATELQTSQGQIHQATTWHVTDTKSGNVPKVIGAGKGAGKKLR</sequence>
<protein>
    <submittedName>
        <fullName evidence="2">Uncharacterized protein</fullName>
    </submittedName>
</protein>
<reference evidence="2" key="1">
    <citation type="submission" date="2021-02" db="EMBL/GenBank/DDBJ databases">
        <authorList>
            <person name="Nowell W R."/>
        </authorList>
    </citation>
    <scope>NUCLEOTIDE SEQUENCE</scope>
</reference>
<dbReference type="Proteomes" id="UP000681967">
    <property type="component" value="Unassembled WGS sequence"/>
</dbReference>
<dbReference type="EMBL" id="CAJOBH010124433">
    <property type="protein sequence ID" value="CAF4727966.1"/>
    <property type="molecule type" value="Genomic_DNA"/>
</dbReference>
<accession>A0A815RFD8</accession>
<evidence type="ECO:0000256" key="1">
    <source>
        <dbReference type="SAM" id="MobiDB-lite"/>
    </source>
</evidence>
<evidence type="ECO:0000313" key="4">
    <source>
        <dbReference type="Proteomes" id="UP000663855"/>
    </source>
</evidence>
<gene>
    <name evidence="3" type="ORF">BYL167_LOCUS45151</name>
    <name evidence="2" type="ORF">CJN711_LOCUS25937</name>
</gene>
<evidence type="ECO:0000313" key="3">
    <source>
        <dbReference type="EMBL" id="CAF4727966.1"/>
    </source>
</evidence>